<name>W9YH07_9EURO</name>
<dbReference type="InterPro" id="IPR020781">
    <property type="entry name" value="ATPase_OSCP/d_CS"/>
</dbReference>
<dbReference type="RefSeq" id="XP_007724552.1">
    <property type="nucleotide sequence ID" value="XM_007726362.1"/>
</dbReference>
<dbReference type="GO" id="GO:0046933">
    <property type="term" value="F:proton-transporting ATP synthase activity, rotational mechanism"/>
    <property type="evidence" value="ECO:0007669"/>
    <property type="project" value="InterPro"/>
</dbReference>
<keyword evidence="7" id="KW-0472">Membrane</keyword>
<keyword evidence="6" id="KW-0406">Ion transport</keyword>
<sequence length="224" mass="23927">MSSRLMRPAFAAARRTAAPKTAIRTYAAAPTVDPKPPVPLFGVDGTYANALYTAAAKTNTLEPTSKAILSLSQILKGDPKLQTILTAPMLSDSDKAQIVAELEKHTGGVDKSGTVKNFLSALAEHNRLGLLEGACEKFATLIGASKGEMEVVVTSAQKLDDKLLKRLEQAISKSEYSQGKKLKLTTKVNPDILGGLIVEFGERSIDLSVSSKISRLNKMLTDTV</sequence>
<accession>W9YH07</accession>
<keyword evidence="4" id="KW-0813">Transport</keyword>
<keyword evidence="5" id="KW-0375">Hydrogen ion transport</keyword>
<evidence type="ECO:0000313" key="9">
    <source>
        <dbReference type="EMBL" id="EXJ88546.1"/>
    </source>
</evidence>
<protein>
    <recommendedName>
        <fullName evidence="3">ATP synthase subunit 5, mitochondrial</fullName>
    </recommendedName>
</protein>
<dbReference type="Proteomes" id="UP000019484">
    <property type="component" value="Unassembled WGS sequence"/>
</dbReference>
<comment type="caution">
    <text evidence="9">The sequence shown here is derived from an EMBL/GenBank/DDBJ whole genome shotgun (WGS) entry which is preliminary data.</text>
</comment>
<evidence type="ECO:0000256" key="6">
    <source>
        <dbReference type="ARBA" id="ARBA00023065"/>
    </source>
</evidence>
<dbReference type="STRING" id="1182541.W9YH07"/>
<dbReference type="EMBL" id="AMWN01000004">
    <property type="protein sequence ID" value="EXJ88546.1"/>
    <property type="molecule type" value="Genomic_DNA"/>
</dbReference>
<comment type="subcellular location">
    <subcellularLocation>
        <location evidence="1">Membrane</location>
    </subcellularLocation>
</comment>
<evidence type="ECO:0000256" key="8">
    <source>
        <dbReference type="ARBA" id="ARBA00023310"/>
    </source>
</evidence>
<dbReference type="PROSITE" id="PS00389">
    <property type="entry name" value="ATPASE_DELTA"/>
    <property type="match status" value="1"/>
</dbReference>
<comment type="similarity">
    <text evidence="2">Belongs to the ATPase delta chain family.</text>
</comment>
<dbReference type="Gene3D" id="1.10.520.20">
    <property type="entry name" value="N-terminal domain of the delta subunit of the F1F0-ATP synthase"/>
    <property type="match status" value="1"/>
</dbReference>
<keyword evidence="8" id="KW-0066">ATP synthesis</keyword>
<dbReference type="NCBIfam" id="TIGR01145">
    <property type="entry name" value="ATP_synt_delta"/>
    <property type="match status" value="1"/>
</dbReference>
<dbReference type="PANTHER" id="PTHR11910">
    <property type="entry name" value="ATP SYNTHASE DELTA CHAIN"/>
    <property type="match status" value="1"/>
</dbReference>
<evidence type="ECO:0000256" key="4">
    <source>
        <dbReference type="ARBA" id="ARBA00022448"/>
    </source>
</evidence>
<organism evidence="9 10">
    <name type="scientific">Capronia coronata CBS 617.96</name>
    <dbReference type="NCBI Taxonomy" id="1182541"/>
    <lineage>
        <taxon>Eukaryota</taxon>
        <taxon>Fungi</taxon>
        <taxon>Dikarya</taxon>
        <taxon>Ascomycota</taxon>
        <taxon>Pezizomycotina</taxon>
        <taxon>Eurotiomycetes</taxon>
        <taxon>Chaetothyriomycetidae</taxon>
        <taxon>Chaetothyriales</taxon>
        <taxon>Herpotrichiellaceae</taxon>
        <taxon>Capronia</taxon>
    </lineage>
</organism>
<dbReference type="PRINTS" id="PR00125">
    <property type="entry name" value="ATPASEDELTA"/>
</dbReference>
<dbReference type="InterPro" id="IPR000711">
    <property type="entry name" value="ATPase_OSCP/dsu"/>
</dbReference>
<evidence type="ECO:0000256" key="2">
    <source>
        <dbReference type="ARBA" id="ARBA00007046"/>
    </source>
</evidence>
<dbReference type="SUPFAM" id="SSF47928">
    <property type="entry name" value="N-terminal domain of the delta subunit of the F1F0-ATP synthase"/>
    <property type="match status" value="1"/>
</dbReference>
<evidence type="ECO:0000256" key="5">
    <source>
        <dbReference type="ARBA" id="ARBA00022781"/>
    </source>
</evidence>
<evidence type="ECO:0000313" key="10">
    <source>
        <dbReference type="Proteomes" id="UP000019484"/>
    </source>
</evidence>
<evidence type="ECO:0000256" key="7">
    <source>
        <dbReference type="ARBA" id="ARBA00023136"/>
    </source>
</evidence>
<evidence type="ECO:0000256" key="3">
    <source>
        <dbReference type="ARBA" id="ARBA00014723"/>
    </source>
</evidence>
<evidence type="ECO:0000256" key="1">
    <source>
        <dbReference type="ARBA" id="ARBA00004370"/>
    </source>
</evidence>
<dbReference type="eggNOG" id="KOG1662">
    <property type="taxonomic scope" value="Eukaryota"/>
</dbReference>
<proteinExistence type="inferred from homology"/>
<dbReference type="InterPro" id="IPR026015">
    <property type="entry name" value="ATP_synth_OSCP/delta_N_sf"/>
</dbReference>
<reference evidence="9 10" key="1">
    <citation type="submission" date="2013-03" db="EMBL/GenBank/DDBJ databases">
        <title>The Genome Sequence of Capronia coronata CBS 617.96.</title>
        <authorList>
            <consortium name="The Broad Institute Genomics Platform"/>
            <person name="Cuomo C."/>
            <person name="de Hoog S."/>
            <person name="Gorbushina A."/>
            <person name="Walker B."/>
            <person name="Young S.K."/>
            <person name="Zeng Q."/>
            <person name="Gargeya S."/>
            <person name="Fitzgerald M."/>
            <person name="Haas B."/>
            <person name="Abouelleil A."/>
            <person name="Allen A.W."/>
            <person name="Alvarado L."/>
            <person name="Arachchi H.M."/>
            <person name="Berlin A.M."/>
            <person name="Chapman S.B."/>
            <person name="Gainer-Dewar J."/>
            <person name="Goldberg J."/>
            <person name="Griggs A."/>
            <person name="Gujja S."/>
            <person name="Hansen M."/>
            <person name="Howarth C."/>
            <person name="Imamovic A."/>
            <person name="Ireland A."/>
            <person name="Larimer J."/>
            <person name="McCowan C."/>
            <person name="Murphy C."/>
            <person name="Pearson M."/>
            <person name="Poon T.W."/>
            <person name="Priest M."/>
            <person name="Roberts A."/>
            <person name="Saif S."/>
            <person name="Shea T."/>
            <person name="Sisk P."/>
            <person name="Sykes S."/>
            <person name="Wortman J."/>
            <person name="Nusbaum C."/>
            <person name="Birren B."/>
        </authorList>
    </citation>
    <scope>NUCLEOTIDE SEQUENCE [LARGE SCALE GENOMIC DNA]</scope>
    <source>
        <strain evidence="9 10">CBS 617.96</strain>
    </source>
</reference>
<dbReference type="HOGENOM" id="CLU_085114_0_0_1"/>
<dbReference type="GO" id="GO:0016020">
    <property type="term" value="C:membrane"/>
    <property type="evidence" value="ECO:0007669"/>
    <property type="project" value="UniProtKB-SubCell"/>
</dbReference>
<dbReference type="Pfam" id="PF00213">
    <property type="entry name" value="OSCP"/>
    <property type="match status" value="1"/>
</dbReference>
<dbReference type="HAMAP" id="MF_01416">
    <property type="entry name" value="ATP_synth_delta_bact"/>
    <property type="match status" value="1"/>
</dbReference>
<keyword evidence="10" id="KW-1185">Reference proteome</keyword>
<dbReference type="AlphaFoldDB" id="W9YH07"/>
<gene>
    <name evidence="9" type="ORF">A1O1_05476</name>
</gene>
<dbReference type="GeneID" id="19160351"/>
<dbReference type="OrthoDB" id="1262810at2759"/>